<dbReference type="KEGG" id="ypac:CEW88_04890"/>
<dbReference type="RefSeq" id="WP_108964942.1">
    <property type="nucleotide sequence ID" value="NZ_CP022189.1"/>
</dbReference>
<evidence type="ECO:0000313" key="3">
    <source>
        <dbReference type="Proteomes" id="UP000244915"/>
    </source>
</evidence>
<dbReference type="EMBL" id="CP022189">
    <property type="protein sequence ID" value="AWI83055.1"/>
    <property type="molecule type" value="Genomic_DNA"/>
</dbReference>
<sequence length="59" mass="6963">MRRMFQSLAAFLISDHAPIRPSFAPRRAEPRVTDPAKRKARQAQKRARKITRYSRKRGK</sequence>
<gene>
    <name evidence="2" type="ORF">CEW88_04890</name>
</gene>
<evidence type="ECO:0000313" key="2">
    <source>
        <dbReference type="EMBL" id="AWI83055.1"/>
    </source>
</evidence>
<evidence type="ECO:0000256" key="1">
    <source>
        <dbReference type="SAM" id="MobiDB-lite"/>
    </source>
</evidence>
<accession>A0A2U8HEF0</accession>
<organism evidence="2 3">
    <name type="scientific">Alloyangia pacifica</name>
    <dbReference type="NCBI Taxonomy" id="311180"/>
    <lineage>
        <taxon>Bacteria</taxon>
        <taxon>Pseudomonadati</taxon>
        <taxon>Pseudomonadota</taxon>
        <taxon>Alphaproteobacteria</taxon>
        <taxon>Rhodobacterales</taxon>
        <taxon>Roseobacteraceae</taxon>
        <taxon>Alloyangia</taxon>
    </lineage>
</organism>
<feature type="compositionally biased region" description="Basic and acidic residues" evidence="1">
    <location>
        <begin position="26"/>
        <end position="37"/>
    </location>
</feature>
<feature type="compositionally biased region" description="Basic residues" evidence="1">
    <location>
        <begin position="38"/>
        <end position="59"/>
    </location>
</feature>
<dbReference type="Proteomes" id="UP000244915">
    <property type="component" value="Chromosome 1"/>
</dbReference>
<protein>
    <submittedName>
        <fullName evidence="2">Uncharacterized protein</fullName>
    </submittedName>
</protein>
<proteinExistence type="predicted"/>
<reference evidence="2 3" key="1">
    <citation type="submission" date="2017-06" db="EMBL/GenBank/DDBJ databases">
        <title>Yangia sp. YSBP01 complete genome sequence.</title>
        <authorList>
            <person name="Woo J.-H."/>
            <person name="Kim H.-S."/>
        </authorList>
    </citation>
    <scope>NUCLEOTIDE SEQUENCE [LARGE SCALE GENOMIC DNA]</scope>
    <source>
        <strain evidence="2 3">YSBP01</strain>
    </source>
</reference>
<feature type="region of interest" description="Disordered" evidence="1">
    <location>
        <begin position="19"/>
        <end position="59"/>
    </location>
</feature>
<dbReference type="AlphaFoldDB" id="A0A2U8HEF0"/>
<name>A0A2U8HEF0_9RHOB</name>